<evidence type="ECO:0000313" key="1">
    <source>
        <dbReference type="EMBL" id="RVU91617.1"/>
    </source>
</evidence>
<dbReference type="EMBL" id="RQSM01000003">
    <property type="protein sequence ID" value="RVU91617.1"/>
    <property type="molecule type" value="Genomic_DNA"/>
</dbReference>
<name>A0A2N9P867_9FLAO</name>
<dbReference type="OrthoDB" id="6289813at2"/>
<sequence>MNQILPKSTLPLFLGTVFSLFAFKNDCKKEIVDPEVQRDIRILKNHISAVSNPYLAIAIKDALLNIELVTTLNREDTRQGGSTICKYDTEIGLPKSYTIGYSKNSAGTLLHELIHVSVNQNLLQDFVNYKSLIKENPVVPQYVADGVRSNENLRQAKWMDPGENAKRTEQMQKIVSLTDICTKLRPEVKMYIKDKCSYASINPHIEYSTTIVQLAYYMFLQGFPVKNAPVNTPENNLYLEIDKALIEDLKARNVITTCLLNYPN</sequence>
<dbReference type="RefSeq" id="WP_105195489.1">
    <property type="nucleotide sequence ID" value="NZ_OLKH01000062.1"/>
</dbReference>
<reference evidence="1" key="2">
    <citation type="submission" date="2018-12" db="EMBL/GenBank/DDBJ databases">
        <title>Draft genome sequence of Flaovobacterium columnare ARS1 isolated from channel catfish in Alabama.</title>
        <authorList>
            <person name="Cai W."/>
            <person name="Arias C."/>
        </authorList>
    </citation>
    <scope>NUCLEOTIDE SEQUENCE [LARGE SCALE GENOMIC DNA]</scope>
    <source>
        <strain evidence="1">ARS1</strain>
    </source>
</reference>
<dbReference type="Proteomes" id="UP000288951">
    <property type="component" value="Unassembled WGS sequence"/>
</dbReference>
<accession>A0A2N9P867</accession>
<reference evidence="2" key="1">
    <citation type="submission" date="2018-02" db="EMBL/GenBank/DDBJ databases">
        <authorList>
            <person name="Cohen D.B."/>
            <person name="Kent A.D."/>
        </authorList>
    </citation>
    <scope>NUCLEOTIDE SEQUENCE [LARGE SCALE GENOMIC DNA]</scope>
    <source>
        <strain evidence="2">CIP109753</strain>
    </source>
</reference>
<dbReference type="AlphaFoldDB" id="A0A2N9P867"/>
<dbReference type="EMBL" id="OLKH01000062">
    <property type="protein sequence ID" value="SPE76534.1"/>
    <property type="molecule type" value="Genomic_DNA"/>
</dbReference>
<evidence type="ECO:0000313" key="3">
    <source>
        <dbReference type="Proteomes" id="UP000238180"/>
    </source>
</evidence>
<organism evidence="2 3">
    <name type="scientific">Flavobacterium columnare</name>
    <dbReference type="NCBI Taxonomy" id="996"/>
    <lineage>
        <taxon>Bacteria</taxon>
        <taxon>Pseudomonadati</taxon>
        <taxon>Bacteroidota</taxon>
        <taxon>Flavobacteriia</taxon>
        <taxon>Flavobacteriales</taxon>
        <taxon>Flavobacteriaceae</taxon>
        <taxon>Flavobacterium</taxon>
    </lineage>
</organism>
<evidence type="ECO:0000313" key="4">
    <source>
        <dbReference type="Proteomes" id="UP000288951"/>
    </source>
</evidence>
<protein>
    <submittedName>
        <fullName evidence="2">Uncharacterized protein</fullName>
    </submittedName>
</protein>
<dbReference type="Proteomes" id="UP000238180">
    <property type="component" value="Unassembled WGS sequence"/>
</dbReference>
<proteinExistence type="predicted"/>
<keyword evidence="4" id="KW-1185">Reference proteome</keyword>
<gene>
    <name evidence="1" type="ORF">EH230_12280</name>
    <name evidence="2" type="ORF">FLACOL_00515</name>
</gene>
<evidence type="ECO:0000313" key="2">
    <source>
        <dbReference type="EMBL" id="SPE76534.1"/>
    </source>
</evidence>